<dbReference type="SMART" id="SM00369">
    <property type="entry name" value="LRR_TYP"/>
    <property type="match status" value="3"/>
</dbReference>
<keyword evidence="7" id="KW-1133">Transmembrane helix</keyword>
<comment type="subcellular location">
    <subcellularLocation>
        <location evidence="2">Cell envelope</location>
    </subcellularLocation>
    <subcellularLocation>
        <location evidence="1">Membrane</location>
        <topology evidence="1">Single-pass membrane protein</topology>
    </subcellularLocation>
</comment>
<evidence type="ECO:0000256" key="1">
    <source>
        <dbReference type="ARBA" id="ARBA00004167"/>
    </source>
</evidence>
<evidence type="ECO:0000256" key="10">
    <source>
        <dbReference type="ARBA" id="ARBA00038043"/>
    </source>
</evidence>
<dbReference type="Gene3D" id="3.80.10.10">
    <property type="entry name" value="Ribonuclease Inhibitor"/>
    <property type="match status" value="1"/>
</dbReference>
<evidence type="ECO:0000256" key="4">
    <source>
        <dbReference type="ARBA" id="ARBA00022692"/>
    </source>
</evidence>
<keyword evidence="6" id="KW-0677">Repeat</keyword>
<dbReference type="PANTHER" id="PTHR48059:SF30">
    <property type="entry name" value="OS06G0587000 PROTEIN"/>
    <property type="match status" value="1"/>
</dbReference>
<dbReference type="PANTHER" id="PTHR48059">
    <property type="entry name" value="POLYGALACTURONASE INHIBITOR 1"/>
    <property type="match status" value="1"/>
</dbReference>
<keyword evidence="14" id="KW-1185">Reference proteome</keyword>
<feature type="signal peptide" evidence="11">
    <location>
        <begin position="1"/>
        <end position="23"/>
    </location>
</feature>
<protein>
    <recommendedName>
        <fullName evidence="12">Leucine-rich repeat-containing N-terminal plant-type domain-containing protein</fullName>
    </recommendedName>
</protein>
<dbReference type="InterPro" id="IPR001611">
    <property type="entry name" value="Leu-rich_rpt"/>
</dbReference>
<evidence type="ECO:0000256" key="3">
    <source>
        <dbReference type="ARBA" id="ARBA00022614"/>
    </source>
</evidence>
<comment type="caution">
    <text evidence="13">The sequence shown here is derived from an EMBL/GenBank/DDBJ whole genome shotgun (WGS) entry which is preliminary data.</text>
</comment>
<dbReference type="InterPro" id="IPR003591">
    <property type="entry name" value="Leu-rich_rpt_typical-subtyp"/>
</dbReference>
<evidence type="ECO:0000256" key="6">
    <source>
        <dbReference type="ARBA" id="ARBA00022737"/>
    </source>
</evidence>
<organism evidence="13 14">
    <name type="scientific">Lolium multiflorum</name>
    <name type="common">Italian ryegrass</name>
    <name type="synonym">Lolium perenne subsp. multiflorum</name>
    <dbReference type="NCBI Taxonomy" id="4521"/>
    <lineage>
        <taxon>Eukaryota</taxon>
        <taxon>Viridiplantae</taxon>
        <taxon>Streptophyta</taxon>
        <taxon>Embryophyta</taxon>
        <taxon>Tracheophyta</taxon>
        <taxon>Spermatophyta</taxon>
        <taxon>Magnoliopsida</taxon>
        <taxon>Liliopsida</taxon>
        <taxon>Poales</taxon>
        <taxon>Poaceae</taxon>
        <taxon>BOP clade</taxon>
        <taxon>Pooideae</taxon>
        <taxon>Poodae</taxon>
        <taxon>Poeae</taxon>
        <taxon>Poeae Chloroplast Group 2 (Poeae type)</taxon>
        <taxon>Loliodinae</taxon>
        <taxon>Loliinae</taxon>
        <taxon>Lolium</taxon>
    </lineage>
</organism>
<evidence type="ECO:0000256" key="5">
    <source>
        <dbReference type="ARBA" id="ARBA00022729"/>
    </source>
</evidence>
<dbReference type="FunFam" id="3.80.10.10:FF:000275">
    <property type="entry name" value="Leucine-rich repeat receptor-like protein kinase"/>
    <property type="match status" value="1"/>
</dbReference>
<evidence type="ECO:0000313" key="13">
    <source>
        <dbReference type="EMBL" id="KAK1661628.1"/>
    </source>
</evidence>
<accession>A0AAD8WIP0</accession>
<evidence type="ECO:0000256" key="11">
    <source>
        <dbReference type="SAM" id="SignalP"/>
    </source>
</evidence>
<evidence type="ECO:0000313" key="14">
    <source>
        <dbReference type="Proteomes" id="UP001231189"/>
    </source>
</evidence>
<dbReference type="GO" id="GO:0016020">
    <property type="term" value="C:membrane"/>
    <property type="evidence" value="ECO:0007669"/>
    <property type="project" value="UniProtKB-SubCell"/>
</dbReference>
<dbReference type="InterPro" id="IPR051848">
    <property type="entry name" value="PGIP"/>
</dbReference>
<feature type="chain" id="PRO_5042175636" description="Leucine-rich repeat-containing N-terminal plant-type domain-containing protein" evidence="11">
    <location>
        <begin position="24"/>
        <end position="191"/>
    </location>
</feature>
<proteinExistence type="inferred from homology"/>
<keyword evidence="8" id="KW-0472">Membrane</keyword>
<keyword evidence="9" id="KW-0325">Glycoprotein</keyword>
<keyword evidence="4" id="KW-0812">Transmembrane</keyword>
<evidence type="ECO:0000256" key="9">
    <source>
        <dbReference type="ARBA" id="ARBA00023180"/>
    </source>
</evidence>
<sequence>MAMGVMVLQGSLVAVLMIAMVRARDEATLLAFKAQVSDGASLVSWNSSADFCSWEGVTCSHQRPARVVALILHSRALSGALSPALGNLTFLRTLNLSFNWLRGEIPESLGRLQHLQTLDLSYNSFSGTLPLNLSSCVGMTTMALDSNKLDGGIPAELGERLTSLKAISLSNNSFTGAHPGIPDQFVPSAKP</sequence>
<evidence type="ECO:0000256" key="2">
    <source>
        <dbReference type="ARBA" id="ARBA00004196"/>
    </source>
</evidence>
<dbReference type="Pfam" id="PF08263">
    <property type="entry name" value="LRRNT_2"/>
    <property type="match status" value="1"/>
</dbReference>
<evidence type="ECO:0000256" key="8">
    <source>
        <dbReference type="ARBA" id="ARBA00023136"/>
    </source>
</evidence>
<dbReference type="EMBL" id="JAUUTY010000003">
    <property type="protein sequence ID" value="KAK1661628.1"/>
    <property type="molecule type" value="Genomic_DNA"/>
</dbReference>
<feature type="domain" description="Leucine-rich repeat-containing N-terminal plant-type" evidence="12">
    <location>
        <begin position="24"/>
        <end position="60"/>
    </location>
</feature>
<evidence type="ECO:0000259" key="12">
    <source>
        <dbReference type="Pfam" id="PF08263"/>
    </source>
</evidence>
<gene>
    <name evidence="13" type="ORF">QYE76_049787</name>
</gene>
<dbReference type="AlphaFoldDB" id="A0AAD8WIP0"/>
<name>A0AAD8WIP0_LOLMU</name>
<dbReference type="Pfam" id="PF00560">
    <property type="entry name" value="LRR_1"/>
    <property type="match status" value="3"/>
</dbReference>
<comment type="similarity">
    <text evidence="10">Belongs to the polygalacturonase-inhibiting protein family.</text>
</comment>
<keyword evidence="3" id="KW-0433">Leucine-rich repeat</keyword>
<keyword evidence="5 11" id="KW-0732">Signal</keyword>
<reference evidence="13" key="1">
    <citation type="submission" date="2023-07" db="EMBL/GenBank/DDBJ databases">
        <title>A chromosome-level genome assembly of Lolium multiflorum.</title>
        <authorList>
            <person name="Chen Y."/>
            <person name="Copetti D."/>
            <person name="Kolliker R."/>
            <person name="Studer B."/>
        </authorList>
    </citation>
    <scope>NUCLEOTIDE SEQUENCE</scope>
    <source>
        <strain evidence="13">02402/16</strain>
        <tissue evidence="13">Leaf</tissue>
    </source>
</reference>
<evidence type="ECO:0000256" key="7">
    <source>
        <dbReference type="ARBA" id="ARBA00022989"/>
    </source>
</evidence>
<dbReference type="SUPFAM" id="SSF52058">
    <property type="entry name" value="L domain-like"/>
    <property type="match status" value="1"/>
</dbReference>
<dbReference type="InterPro" id="IPR032675">
    <property type="entry name" value="LRR_dom_sf"/>
</dbReference>
<dbReference type="InterPro" id="IPR013210">
    <property type="entry name" value="LRR_N_plant-typ"/>
</dbReference>
<dbReference type="Proteomes" id="UP001231189">
    <property type="component" value="Unassembled WGS sequence"/>
</dbReference>